<evidence type="ECO:0000313" key="2">
    <source>
        <dbReference type="Proteomes" id="UP000195540"/>
    </source>
</evidence>
<dbReference type="AlphaFoldDB" id="A0AAJ4V0C9"/>
<accession>A0AAJ4V0C9</accession>
<reference evidence="1 2" key="1">
    <citation type="submission" date="2017-05" db="EMBL/GenBank/DDBJ databases">
        <title>Whole genome sequencing of Proteus mirabilis AR_0155.</title>
        <authorList>
            <person name="Conlan S."/>
            <person name="Thomas P.J."/>
            <person name="Mullikin J."/>
            <person name="Frank K.M."/>
            <person name="Segre J.A."/>
        </authorList>
    </citation>
    <scope>NUCLEOTIDE SEQUENCE [LARGE SCALE GENOMIC DNA]</scope>
    <source>
        <strain evidence="1 2">AR_0155</strain>
    </source>
</reference>
<protein>
    <submittedName>
        <fullName evidence="1">Uncharacterized protein</fullName>
    </submittedName>
</protein>
<dbReference type="EMBL" id="CP021694">
    <property type="protein sequence ID" value="ARX34236.1"/>
    <property type="molecule type" value="Genomic_DNA"/>
</dbReference>
<name>A0AAJ4V0C9_PROMI</name>
<evidence type="ECO:0000313" key="1">
    <source>
        <dbReference type="EMBL" id="ARX34236.1"/>
    </source>
</evidence>
<sequence length="64" mass="7219">MIHEVSPKKEKPPQAGAEVVGNVRKTKFPHFVLSAENQVINFPDFFKSIQPSTASELLIKRLLM</sequence>
<gene>
    <name evidence="1" type="ORF">AM402_08740</name>
</gene>
<proteinExistence type="predicted"/>
<dbReference type="KEGG" id="pvl:AOB99_11185"/>
<organism evidence="1 2">
    <name type="scientific">Proteus mirabilis</name>
    <dbReference type="NCBI Taxonomy" id="584"/>
    <lineage>
        <taxon>Bacteria</taxon>
        <taxon>Pseudomonadati</taxon>
        <taxon>Pseudomonadota</taxon>
        <taxon>Gammaproteobacteria</taxon>
        <taxon>Enterobacterales</taxon>
        <taxon>Morganellaceae</taxon>
        <taxon>Proteus</taxon>
    </lineage>
</organism>
<dbReference type="Proteomes" id="UP000195540">
    <property type="component" value="Chromosome"/>
</dbReference>